<dbReference type="Proteomes" id="UP001059597">
    <property type="component" value="Chromosome"/>
</dbReference>
<evidence type="ECO:0000313" key="3">
    <source>
        <dbReference type="Proteomes" id="UP001059597"/>
    </source>
</evidence>
<dbReference type="EMBL" id="AP026073">
    <property type="protein sequence ID" value="BDM69245.1"/>
    <property type="molecule type" value="Genomic_DNA"/>
</dbReference>
<name>A0ABM7ZS93_STRNI</name>
<accession>A0ABM7ZS93</accession>
<proteinExistence type="predicted"/>
<sequence>MWGGSGGDGAGSGGDGGQGAYAPDAREDIAYVCDQLDRIRATLEAYGTDGAAPLERLLAALRAGGDLGPPLDVLHEALLAAGDAAGVNGRARGLTPLGITSPAPDEWVLLCPAGLCARHAWPDRGEPPRCRISDRPLRRERL</sequence>
<gene>
    <name evidence="2" type="ORF">HEK616_27320</name>
</gene>
<feature type="compositionally biased region" description="Gly residues" evidence="1">
    <location>
        <begin position="1"/>
        <end position="19"/>
    </location>
</feature>
<reference evidence="2" key="1">
    <citation type="submission" date="2022-06" db="EMBL/GenBank/DDBJ databases">
        <title>Complete genome sequence of Streptomyces nigrescens HEK616.</title>
        <authorList>
            <person name="Asamizu S."/>
            <person name="Onaka H."/>
        </authorList>
    </citation>
    <scope>NUCLEOTIDE SEQUENCE</scope>
    <source>
        <strain evidence="2">HEK616</strain>
    </source>
</reference>
<protein>
    <submittedName>
        <fullName evidence="2">Uncharacterized protein</fullName>
    </submittedName>
</protein>
<keyword evidence="3" id="KW-1185">Reference proteome</keyword>
<dbReference type="RefSeq" id="WP_261953171.1">
    <property type="nucleotide sequence ID" value="NZ_AP026073.1"/>
</dbReference>
<evidence type="ECO:0000256" key="1">
    <source>
        <dbReference type="SAM" id="MobiDB-lite"/>
    </source>
</evidence>
<feature type="region of interest" description="Disordered" evidence="1">
    <location>
        <begin position="1"/>
        <end position="20"/>
    </location>
</feature>
<organism evidence="2 3">
    <name type="scientific">Streptomyces nigrescens</name>
    <dbReference type="NCBI Taxonomy" id="1920"/>
    <lineage>
        <taxon>Bacteria</taxon>
        <taxon>Bacillati</taxon>
        <taxon>Actinomycetota</taxon>
        <taxon>Actinomycetes</taxon>
        <taxon>Kitasatosporales</taxon>
        <taxon>Streptomycetaceae</taxon>
        <taxon>Streptomyces</taxon>
    </lineage>
</organism>
<evidence type="ECO:0000313" key="2">
    <source>
        <dbReference type="EMBL" id="BDM69245.1"/>
    </source>
</evidence>